<sequence length="308" mass="34079">METPSRLADWWCSLYTLFLSNKGHKLRITIPDTIIIRDGQLSAWFQTTDEGYIARLIPQHLTPEEVLKIFVRRSISDSTVNPNQYVAIAYFARHASRLLRREELEILLNEVDPPGIPPRPLTQSQLSNSDLPYCIQTFTPPAGDIRFITTYSMEEGASCTTFARRFSARYTHAGDSPAAAAEWGREPAPGGSPARGSRDGGPFHEAGQEEVAAAAAHQLRAAEDVEEAAGGGGLSEPEEIYEEQPQPKAAKLEVSPRDRAEIRRMVQAMVSFVERSHGLRLVGMVLESVRGRDGAMLLLAVHATQWDT</sequence>
<keyword evidence="2" id="KW-0969">Cilium</keyword>
<protein>
    <submittedName>
        <fullName evidence="2">Flagellar associated protein</fullName>
    </submittedName>
</protein>
<dbReference type="EMBL" id="GBEZ01017123">
    <property type="protein sequence ID" value="JAC69187.1"/>
    <property type="molecule type" value="Transcribed_RNA"/>
</dbReference>
<feature type="region of interest" description="Disordered" evidence="1">
    <location>
        <begin position="221"/>
        <end position="255"/>
    </location>
</feature>
<evidence type="ECO:0000256" key="1">
    <source>
        <dbReference type="SAM" id="MobiDB-lite"/>
    </source>
</evidence>
<keyword evidence="2" id="KW-0966">Cell projection</keyword>
<keyword evidence="2" id="KW-0282">Flagellum</keyword>
<evidence type="ECO:0000313" key="2">
    <source>
        <dbReference type="EMBL" id="JAC69187.1"/>
    </source>
</evidence>
<dbReference type="AlphaFoldDB" id="A0A061R8D8"/>
<accession>A0A061R8D8</accession>
<organism evidence="2">
    <name type="scientific">Tetraselmis sp. GSL018</name>
    <dbReference type="NCBI Taxonomy" id="582737"/>
    <lineage>
        <taxon>Eukaryota</taxon>
        <taxon>Viridiplantae</taxon>
        <taxon>Chlorophyta</taxon>
        <taxon>core chlorophytes</taxon>
        <taxon>Chlorodendrophyceae</taxon>
        <taxon>Chlorodendrales</taxon>
        <taxon>Chlorodendraceae</taxon>
        <taxon>Tetraselmis</taxon>
    </lineage>
</organism>
<feature type="non-terminal residue" evidence="2">
    <location>
        <position position="308"/>
    </location>
</feature>
<proteinExistence type="predicted"/>
<reference evidence="2" key="1">
    <citation type="submission" date="2014-05" db="EMBL/GenBank/DDBJ databases">
        <title>The transcriptome of the halophilic microalga Tetraselmis sp. GSL018 isolated from the Great Salt Lake, Utah.</title>
        <authorList>
            <person name="Jinkerson R.E."/>
            <person name="D'Adamo S."/>
            <person name="Posewitz M.C."/>
        </authorList>
    </citation>
    <scope>NUCLEOTIDE SEQUENCE</scope>
    <source>
        <strain evidence="2">GSL018</strain>
    </source>
</reference>
<feature type="region of interest" description="Disordered" evidence="1">
    <location>
        <begin position="177"/>
        <end position="204"/>
    </location>
</feature>
<gene>
    <name evidence="2" type="ORF">TSPGSL018_6976</name>
</gene>
<name>A0A061R8D8_9CHLO</name>